<organism evidence="2 3">
    <name type="scientific">Pseudoxanthomonas taiwanensis J19</name>
    <dbReference type="NCBI Taxonomy" id="935569"/>
    <lineage>
        <taxon>Bacteria</taxon>
        <taxon>Pseudomonadati</taxon>
        <taxon>Pseudomonadota</taxon>
        <taxon>Gammaproteobacteria</taxon>
        <taxon>Lysobacterales</taxon>
        <taxon>Lysobacteraceae</taxon>
        <taxon>Pseudoxanthomonas</taxon>
    </lineage>
</organism>
<dbReference type="Pfam" id="PF11391">
    <property type="entry name" value="DUF2798"/>
    <property type="match status" value="1"/>
</dbReference>
<keyword evidence="1" id="KW-1133">Transmembrane helix</keyword>
<evidence type="ECO:0000313" key="2">
    <source>
        <dbReference type="EMBL" id="TWH16056.1"/>
    </source>
</evidence>
<dbReference type="AlphaFoldDB" id="A0A562E293"/>
<comment type="caution">
    <text evidence="2">The sequence shown here is derived from an EMBL/GenBank/DDBJ whole genome shotgun (WGS) entry which is preliminary data.</text>
</comment>
<name>A0A562E293_9GAMM</name>
<proteinExistence type="predicted"/>
<keyword evidence="1" id="KW-0812">Transmembrane</keyword>
<keyword evidence="3" id="KW-1185">Reference proteome</keyword>
<protein>
    <submittedName>
        <fullName evidence="2">Uncharacterized protein DUF2798</fullName>
    </submittedName>
</protein>
<accession>A0A562E293</accession>
<keyword evidence="1" id="KW-0472">Membrane</keyword>
<evidence type="ECO:0000313" key="3">
    <source>
        <dbReference type="Proteomes" id="UP000321583"/>
    </source>
</evidence>
<dbReference type="EMBL" id="VLJS01000041">
    <property type="protein sequence ID" value="TWH16056.1"/>
    <property type="molecule type" value="Genomic_DNA"/>
</dbReference>
<gene>
    <name evidence="2" type="ORF">L613_001400000430</name>
</gene>
<dbReference type="Proteomes" id="UP000321583">
    <property type="component" value="Unassembled WGS sequence"/>
</dbReference>
<feature type="transmembrane region" description="Helical" evidence="1">
    <location>
        <begin position="21"/>
        <end position="45"/>
    </location>
</feature>
<reference evidence="2 3" key="1">
    <citation type="submission" date="2019-07" db="EMBL/GenBank/DDBJ databases">
        <title>Genome sequencing of lignin-degrading bacterial isolates.</title>
        <authorList>
            <person name="Gladden J."/>
        </authorList>
    </citation>
    <scope>NUCLEOTIDE SEQUENCE [LARGE SCALE GENOMIC DNA]</scope>
    <source>
        <strain evidence="2 3">J19</strain>
    </source>
</reference>
<dbReference type="InterPro" id="IPR021529">
    <property type="entry name" value="DUF2798"/>
</dbReference>
<sequence length="66" mass="6824">MSSNHRQDSHILPGIPKLPARCAAIVMPLLLSVLMSAIVSLVSTLKAAGLAPDLLPRWIGPGACPG</sequence>
<evidence type="ECO:0000256" key="1">
    <source>
        <dbReference type="SAM" id="Phobius"/>
    </source>
</evidence>